<sequence length="124" mass="14383">MQMVKQIALPKNDMIKPKLVKTREVIVNTTITSNLLANLADTQQHTEDQLDPPHRIGNDILSDLIFNIRTKHQITQTSDEIINQESKPENSGHSTVILMWMSHIFVELWEDGMATKWRHEDTKR</sequence>
<reference evidence="1" key="2">
    <citation type="submission" date="2021-01" db="EMBL/GenBank/DDBJ databases">
        <authorList>
            <person name="Schikora-Tamarit M.A."/>
        </authorList>
    </citation>
    <scope>NUCLEOTIDE SEQUENCE</scope>
    <source>
        <strain evidence="1">CBS2887</strain>
    </source>
</reference>
<reference evidence="1" key="1">
    <citation type="journal article" date="2021" name="Open Biol.">
        <title>Shared evolutionary footprints suggest mitochondrial oxidative damage underlies multiple complex I losses in fungi.</title>
        <authorList>
            <person name="Schikora-Tamarit M.A."/>
            <person name="Marcet-Houben M."/>
            <person name="Nosek J."/>
            <person name="Gabaldon T."/>
        </authorList>
    </citation>
    <scope>NUCLEOTIDE SEQUENCE</scope>
    <source>
        <strain evidence="1">CBS2887</strain>
    </source>
</reference>
<proteinExistence type="predicted"/>
<organism evidence="1 2">
    <name type="scientific">Wickerhamomyces pijperi</name>
    <name type="common">Yeast</name>
    <name type="synonym">Pichia pijperi</name>
    <dbReference type="NCBI Taxonomy" id="599730"/>
    <lineage>
        <taxon>Eukaryota</taxon>
        <taxon>Fungi</taxon>
        <taxon>Dikarya</taxon>
        <taxon>Ascomycota</taxon>
        <taxon>Saccharomycotina</taxon>
        <taxon>Saccharomycetes</taxon>
        <taxon>Phaffomycetales</taxon>
        <taxon>Wickerhamomycetaceae</taxon>
        <taxon>Wickerhamomyces</taxon>
    </lineage>
</organism>
<accession>A0A9P8Q840</accession>
<keyword evidence="2" id="KW-1185">Reference proteome</keyword>
<dbReference type="AlphaFoldDB" id="A0A9P8Q840"/>
<gene>
    <name evidence="1" type="ORF">WICPIJ_002901</name>
</gene>
<evidence type="ECO:0000313" key="2">
    <source>
        <dbReference type="Proteomes" id="UP000774326"/>
    </source>
</evidence>
<name>A0A9P8Q840_WICPI</name>
<dbReference type="EMBL" id="JAEUBG010001630">
    <property type="protein sequence ID" value="KAH3686117.1"/>
    <property type="molecule type" value="Genomic_DNA"/>
</dbReference>
<comment type="caution">
    <text evidence="1">The sequence shown here is derived from an EMBL/GenBank/DDBJ whole genome shotgun (WGS) entry which is preliminary data.</text>
</comment>
<evidence type="ECO:0000313" key="1">
    <source>
        <dbReference type="EMBL" id="KAH3686117.1"/>
    </source>
</evidence>
<dbReference type="Proteomes" id="UP000774326">
    <property type="component" value="Unassembled WGS sequence"/>
</dbReference>
<protein>
    <submittedName>
        <fullName evidence="1">Uncharacterized protein</fullName>
    </submittedName>
</protein>